<feature type="compositionally biased region" description="Polar residues" evidence="3">
    <location>
        <begin position="419"/>
        <end position="434"/>
    </location>
</feature>
<dbReference type="InterPro" id="IPR011029">
    <property type="entry name" value="DEATH-like_dom_sf"/>
</dbReference>
<evidence type="ECO:0000313" key="5">
    <source>
        <dbReference type="EMBL" id="CAI8016275.1"/>
    </source>
</evidence>
<dbReference type="PANTHER" id="PTHR10288">
    <property type="entry name" value="KH DOMAIN CONTAINING RNA BINDING PROTEIN"/>
    <property type="match status" value="1"/>
</dbReference>
<evidence type="ECO:0000313" key="6">
    <source>
        <dbReference type="Proteomes" id="UP001174909"/>
    </source>
</evidence>
<feature type="region of interest" description="Disordered" evidence="3">
    <location>
        <begin position="390"/>
        <end position="468"/>
    </location>
</feature>
<dbReference type="EMBL" id="CASHTH010001511">
    <property type="protein sequence ID" value="CAI8016275.1"/>
    <property type="molecule type" value="Genomic_DNA"/>
</dbReference>
<feature type="compositionally biased region" description="Low complexity" evidence="3">
    <location>
        <begin position="392"/>
        <end position="418"/>
    </location>
</feature>
<feature type="domain" description="Death" evidence="4">
    <location>
        <begin position="282"/>
        <end position="355"/>
    </location>
</feature>
<dbReference type="Gene3D" id="3.30.1370.10">
    <property type="entry name" value="K Homology domain, type 1"/>
    <property type="match status" value="4"/>
</dbReference>
<name>A0AA35RRA7_GEOBA</name>
<reference evidence="5" key="1">
    <citation type="submission" date="2023-03" db="EMBL/GenBank/DDBJ databases">
        <authorList>
            <person name="Steffen K."/>
            <person name="Cardenas P."/>
        </authorList>
    </citation>
    <scope>NUCLEOTIDE SEQUENCE</scope>
</reference>
<organism evidence="5 6">
    <name type="scientific">Geodia barretti</name>
    <name type="common">Barrett's horny sponge</name>
    <dbReference type="NCBI Taxonomy" id="519541"/>
    <lineage>
        <taxon>Eukaryota</taxon>
        <taxon>Metazoa</taxon>
        <taxon>Porifera</taxon>
        <taxon>Demospongiae</taxon>
        <taxon>Heteroscleromorpha</taxon>
        <taxon>Tetractinellida</taxon>
        <taxon>Astrophorina</taxon>
        <taxon>Geodiidae</taxon>
        <taxon>Geodia</taxon>
    </lineage>
</organism>
<dbReference type="InterPro" id="IPR036612">
    <property type="entry name" value="KH_dom_type_1_sf"/>
</dbReference>
<dbReference type="SUPFAM" id="SSF47986">
    <property type="entry name" value="DEATH domain"/>
    <property type="match status" value="1"/>
</dbReference>
<dbReference type="SMART" id="SM00322">
    <property type="entry name" value="KH"/>
    <property type="match status" value="4"/>
</dbReference>
<accession>A0AA35RRA7</accession>
<dbReference type="Pfam" id="PF00531">
    <property type="entry name" value="Death"/>
    <property type="match status" value="1"/>
</dbReference>
<dbReference type="PROSITE" id="PS50017">
    <property type="entry name" value="DEATH_DOMAIN"/>
    <property type="match status" value="1"/>
</dbReference>
<protein>
    <submittedName>
        <fullName evidence="5">Tudor and KH domain-containing protein homolog</fullName>
    </submittedName>
</protein>
<evidence type="ECO:0000256" key="3">
    <source>
        <dbReference type="SAM" id="MobiDB-lite"/>
    </source>
</evidence>
<gene>
    <name evidence="5" type="ORF">GBAR_LOCUS9995</name>
</gene>
<dbReference type="CDD" id="cd01670">
    <property type="entry name" value="Death"/>
    <property type="match status" value="1"/>
</dbReference>
<evidence type="ECO:0000256" key="2">
    <source>
        <dbReference type="PROSITE-ProRule" id="PRU00117"/>
    </source>
</evidence>
<comment type="caution">
    <text evidence="5">The sequence shown here is derived from an EMBL/GenBank/DDBJ whole genome shotgun (WGS) entry which is preliminary data.</text>
</comment>
<dbReference type="Pfam" id="PF00013">
    <property type="entry name" value="KH_1"/>
    <property type="match status" value="4"/>
</dbReference>
<sequence>MLFCADGEENFLAFECPGYVAGFVIGRDGKNRRDVESKTDTRIRVEKKEGDTAANTRVIIMGEKENRQKALFLIVQNLRRKTALHTATTETIDIPNEDCGQVIGRKGANVRAIENLTGTRINIKQPNALDFFLRFEVKCKITGSAEQIEKAKEMIRKCSTLLKLFCQIEEEDIEPPEGFSKIVAKFETPISEGTTLQDVERPGSFVVSFVVPNSVLERLKTDIPARYIFEMLDVTKLDVVECCVVSTQTDPGTPGESMKTSKVPGEISTTLYAAASVDGSQLARVIQELKDHIGRNWKAVARVLEFSTTDIDAIVCGDEHDLKEQIHRFFEQWKMREGHGASVQKLIEAVRAAELECGGIMPVQETARDAATRGTPTSERDLVRMKRLQKMSISDDPSFQPSSSPSGPRRSASSPSNSQTATELAKNSETSPIKQVSPAHLKLMKGAAAKPTQKEMPGVFESTDSSETGDGGEIGCLAFECPGDVAGFVIGRDGKNRRVVESKTDTKIRVEKKEVDTAANTRVVIIGEKENCKKALFLIVQNLRRKTALHIATTETIDIPSQHCGRVIGRKGANVRAIENLTGTRINIEQLKGLDVFLNFEAVAKCKITGSAEQIEKAKEMVRKSVEGSDIAGAAFIAAFMLKFMKEMGAEGHTFE</sequence>
<dbReference type="Proteomes" id="UP001174909">
    <property type="component" value="Unassembled WGS sequence"/>
</dbReference>
<evidence type="ECO:0000256" key="1">
    <source>
        <dbReference type="ARBA" id="ARBA00022737"/>
    </source>
</evidence>
<keyword evidence="2" id="KW-0694">RNA-binding</keyword>
<evidence type="ECO:0000259" key="4">
    <source>
        <dbReference type="PROSITE" id="PS50017"/>
    </source>
</evidence>
<proteinExistence type="predicted"/>
<dbReference type="InterPro" id="IPR004088">
    <property type="entry name" value="KH_dom_type_1"/>
</dbReference>
<dbReference type="SUPFAM" id="SSF54791">
    <property type="entry name" value="Eukaryotic type KH-domain (KH-domain type I)"/>
    <property type="match status" value="4"/>
</dbReference>
<dbReference type="AlphaFoldDB" id="A0AA35RRA7"/>
<dbReference type="GO" id="GO:0003723">
    <property type="term" value="F:RNA binding"/>
    <property type="evidence" value="ECO:0007669"/>
    <property type="project" value="UniProtKB-UniRule"/>
</dbReference>
<dbReference type="InterPro" id="IPR004087">
    <property type="entry name" value="KH_dom"/>
</dbReference>
<dbReference type="SMART" id="SM00005">
    <property type="entry name" value="DEATH"/>
    <property type="match status" value="1"/>
</dbReference>
<keyword evidence="1" id="KW-0677">Repeat</keyword>
<dbReference type="PROSITE" id="PS50084">
    <property type="entry name" value="KH_TYPE_1"/>
    <property type="match status" value="4"/>
</dbReference>
<dbReference type="CDD" id="cd00105">
    <property type="entry name" value="KH-I"/>
    <property type="match status" value="4"/>
</dbReference>
<dbReference type="GO" id="GO:0007165">
    <property type="term" value="P:signal transduction"/>
    <property type="evidence" value="ECO:0007669"/>
    <property type="project" value="InterPro"/>
</dbReference>
<keyword evidence="6" id="KW-1185">Reference proteome</keyword>
<dbReference type="Gene3D" id="1.10.533.10">
    <property type="entry name" value="Death Domain, Fas"/>
    <property type="match status" value="1"/>
</dbReference>
<dbReference type="InterPro" id="IPR000488">
    <property type="entry name" value="Death_dom"/>
</dbReference>